<keyword evidence="2 5" id="KW-0547">Nucleotide-binding</keyword>
<protein>
    <recommendedName>
        <fullName evidence="5">Chaperone protein DnaK</fullName>
    </recommendedName>
    <alternativeName>
        <fullName evidence="5">HSP70</fullName>
    </alternativeName>
    <alternativeName>
        <fullName evidence="5">Heat shock 70 kDa protein</fullName>
    </alternativeName>
    <alternativeName>
        <fullName evidence="5">Heat shock protein 70</fullName>
    </alternativeName>
</protein>
<dbReference type="Gene3D" id="2.60.34.10">
    <property type="entry name" value="Substrate Binding Domain Of DNAk, Chain A, domain 1"/>
    <property type="match status" value="1"/>
</dbReference>
<dbReference type="FunFam" id="3.30.420.40:FF:000071">
    <property type="entry name" value="Molecular chaperone DnaK"/>
    <property type="match status" value="1"/>
</dbReference>
<evidence type="ECO:0000256" key="3">
    <source>
        <dbReference type="ARBA" id="ARBA00022840"/>
    </source>
</evidence>
<dbReference type="EMBL" id="MSDW01000001">
    <property type="protein sequence ID" value="OKY78634.1"/>
    <property type="molecule type" value="Genomic_DNA"/>
</dbReference>
<dbReference type="InterPro" id="IPR018181">
    <property type="entry name" value="Heat_shock_70_CS"/>
</dbReference>
<organism evidence="8 9">
    <name type="scientific">Methanohalarchaeum thermophilum</name>
    <dbReference type="NCBI Taxonomy" id="1903181"/>
    <lineage>
        <taxon>Archaea</taxon>
        <taxon>Methanobacteriati</taxon>
        <taxon>Methanobacteriota</taxon>
        <taxon>Methanonatronarchaeia</taxon>
        <taxon>Methanonatronarchaeales</taxon>
        <taxon>Methanonatronarchaeaceae</taxon>
        <taxon>Candidatus Methanohalarchaeum</taxon>
    </lineage>
</organism>
<dbReference type="InterPro" id="IPR043129">
    <property type="entry name" value="ATPase_NBD"/>
</dbReference>
<dbReference type="PROSITE" id="PS00297">
    <property type="entry name" value="HSP70_1"/>
    <property type="match status" value="1"/>
</dbReference>
<keyword evidence="4 5" id="KW-0143">Chaperone</keyword>
<dbReference type="GO" id="GO:0140662">
    <property type="term" value="F:ATP-dependent protein folding chaperone"/>
    <property type="evidence" value="ECO:0007669"/>
    <property type="project" value="InterPro"/>
</dbReference>
<name>A0A1Q6DW95_METT1</name>
<evidence type="ECO:0000313" key="9">
    <source>
        <dbReference type="Proteomes" id="UP000185744"/>
    </source>
</evidence>
<evidence type="ECO:0000256" key="6">
    <source>
        <dbReference type="RuleBase" id="RU003322"/>
    </source>
</evidence>
<dbReference type="HAMAP" id="MF_00332">
    <property type="entry name" value="DnaK"/>
    <property type="match status" value="1"/>
</dbReference>
<dbReference type="Proteomes" id="UP000185744">
    <property type="component" value="Unassembled WGS sequence"/>
</dbReference>
<dbReference type="InterPro" id="IPR029048">
    <property type="entry name" value="HSP70_C_sf"/>
</dbReference>
<comment type="function">
    <text evidence="5">Acts as a chaperone.</text>
</comment>
<comment type="similarity">
    <text evidence="1 5 6">Belongs to the heat shock protein 70 family.</text>
</comment>
<dbReference type="InterPro" id="IPR012725">
    <property type="entry name" value="Chaperone_DnaK"/>
</dbReference>
<dbReference type="GO" id="GO:0051082">
    <property type="term" value="F:unfolded protein binding"/>
    <property type="evidence" value="ECO:0007669"/>
    <property type="project" value="InterPro"/>
</dbReference>
<evidence type="ECO:0000256" key="5">
    <source>
        <dbReference type="HAMAP-Rule" id="MF_00332"/>
    </source>
</evidence>
<accession>A0A1Q6DW95</accession>
<dbReference type="SUPFAM" id="SSF53067">
    <property type="entry name" value="Actin-like ATPase domain"/>
    <property type="match status" value="2"/>
</dbReference>
<reference evidence="8" key="1">
    <citation type="submission" date="2016-12" db="EMBL/GenBank/DDBJ databases">
        <title>Discovery of methanogenic haloarchaea.</title>
        <authorList>
            <person name="Sorokin D.Y."/>
            <person name="Makarova K.S."/>
            <person name="Abbas B."/>
            <person name="Ferrer M."/>
            <person name="Golyshin P.N."/>
        </authorList>
    </citation>
    <scope>NUCLEOTIDE SEQUENCE [LARGE SCALE GENOMIC DNA]</scope>
    <source>
        <strain evidence="8">HMET1</strain>
    </source>
</reference>
<dbReference type="GO" id="GO:0005524">
    <property type="term" value="F:ATP binding"/>
    <property type="evidence" value="ECO:0007669"/>
    <property type="project" value="UniProtKB-UniRule"/>
</dbReference>
<dbReference type="PANTHER" id="PTHR19375">
    <property type="entry name" value="HEAT SHOCK PROTEIN 70KDA"/>
    <property type="match status" value="1"/>
</dbReference>
<dbReference type="CDD" id="cd10234">
    <property type="entry name" value="ASKHA_NBD_HSP70_DnaK-like"/>
    <property type="match status" value="1"/>
</dbReference>
<feature type="region of interest" description="Disordered" evidence="7">
    <location>
        <begin position="546"/>
        <end position="624"/>
    </location>
</feature>
<evidence type="ECO:0000256" key="7">
    <source>
        <dbReference type="SAM" id="MobiDB-lite"/>
    </source>
</evidence>
<dbReference type="Pfam" id="PF00012">
    <property type="entry name" value="HSP70"/>
    <property type="match status" value="1"/>
</dbReference>
<feature type="compositionally biased region" description="Basic and acidic residues" evidence="7">
    <location>
        <begin position="546"/>
        <end position="572"/>
    </location>
</feature>
<dbReference type="Gene3D" id="3.30.30.30">
    <property type="match status" value="1"/>
</dbReference>
<dbReference type="SUPFAM" id="SSF100934">
    <property type="entry name" value="Heat shock protein 70kD (HSP70), C-terminal subdomain"/>
    <property type="match status" value="1"/>
</dbReference>
<dbReference type="PROSITE" id="PS01036">
    <property type="entry name" value="HSP70_3"/>
    <property type="match status" value="1"/>
</dbReference>
<dbReference type="Gene3D" id="3.30.420.40">
    <property type="match status" value="3"/>
</dbReference>
<dbReference type="InterPro" id="IPR029047">
    <property type="entry name" value="HSP70_peptide-bd_sf"/>
</dbReference>
<dbReference type="InterPro" id="IPR013126">
    <property type="entry name" value="Hsp_70_fam"/>
</dbReference>
<feature type="compositionally biased region" description="Acidic residues" evidence="7">
    <location>
        <begin position="610"/>
        <end position="624"/>
    </location>
</feature>
<evidence type="ECO:0000313" key="8">
    <source>
        <dbReference type="EMBL" id="OKY78634.1"/>
    </source>
</evidence>
<dbReference type="FunFam" id="2.60.34.10:FF:000014">
    <property type="entry name" value="Chaperone protein DnaK HSP70"/>
    <property type="match status" value="1"/>
</dbReference>
<dbReference type="PROSITE" id="PS00329">
    <property type="entry name" value="HSP70_2"/>
    <property type="match status" value="1"/>
</dbReference>
<keyword evidence="9" id="KW-1185">Reference proteome</keyword>
<sequence length="624" mass="69310">MSEKKEKIVGIDLGTTNSAMAILEGGDPEIIENAEGERTTPSVVGFKDDERLVGKPAKNQLITNSENTVKSIKRHMGEDYKVELEGKDYTPQEISAMILQKLKRDAEEYLGEELEKAVITVPAYFTDAQRQATKDAGEIAGFEVERIINEPTAASLAYGLKDEEEKTILVYDLGGGTFDVSILELDEGVFEVVATSGNNQLGGDDFDEELIDWVANKFEKEHNVDLREDPQALQRIKEAAEEAKKELSSRKQTTINIPFIYQDDDGAKNIDYKITRAKFEELIRPHVEKTEQPTKRALKDAGINKSDIDDVILVGGSTRVPLVRQKVEELTGQEPNKNVNPDEVVAQGAAIQGGALAGEVDDLLLLDVTPLSLGVETKGGVFTKLIERNTTIPTEEQKTFTTAVDNQTAVTVHVLQGERAMAKDNKSLGQFVLDGIPPAPAGTPQIEVTFEIDADGILQVSAEDKGSGKEQSITIQDQARLDEDEIERMKQEAQEHEEEDKKKRKRIEKINSAEQLIRGTRKTMDEIDEQIDEDLKEEVEDKINELEEVLDKDKPSIEELDQKMNELQEKAQEIGQKVYGQQAQAQANQSAAGFNAEDVKQGAQQRNQSQDEDVVDADYEEVKD</sequence>
<dbReference type="NCBIfam" id="TIGR02350">
    <property type="entry name" value="prok_dnaK"/>
    <property type="match status" value="1"/>
</dbReference>
<comment type="caution">
    <text evidence="8">The sequence shown here is derived from an EMBL/GenBank/DDBJ whole genome shotgun (WGS) entry which is preliminary data.</text>
</comment>
<dbReference type="Gene3D" id="3.90.640.10">
    <property type="entry name" value="Actin, Chain A, domain 4"/>
    <property type="match status" value="1"/>
</dbReference>
<dbReference type="Gene3D" id="1.20.1270.10">
    <property type="match status" value="1"/>
</dbReference>
<dbReference type="NCBIfam" id="NF001413">
    <property type="entry name" value="PRK00290.1"/>
    <property type="match status" value="1"/>
</dbReference>
<evidence type="ECO:0000256" key="1">
    <source>
        <dbReference type="ARBA" id="ARBA00007381"/>
    </source>
</evidence>
<dbReference type="SUPFAM" id="SSF100920">
    <property type="entry name" value="Heat shock protein 70kD (HSP70), peptide-binding domain"/>
    <property type="match status" value="1"/>
</dbReference>
<dbReference type="STRING" id="1903181.BTN85_1131"/>
<evidence type="ECO:0000256" key="4">
    <source>
        <dbReference type="ARBA" id="ARBA00023186"/>
    </source>
</evidence>
<keyword evidence="3 5" id="KW-0067">ATP-binding</keyword>
<gene>
    <name evidence="5" type="primary">dnaK</name>
    <name evidence="8" type="ORF">BTN85_1131</name>
</gene>
<evidence type="ECO:0000256" key="2">
    <source>
        <dbReference type="ARBA" id="ARBA00022741"/>
    </source>
</evidence>
<dbReference type="InParanoid" id="A0A1Q6DW95"/>
<dbReference type="AlphaFoldDB" id="A0A1Q6DW95"/>
<feature type="compositionally biased region" description="Low complexity" evidence="7">
    <location>
        <begin position="581"/>
        <end position="592"/>
    </location>
</feature>
<dbReference type="PRINTS" id="PR00301">
    <property type="entry name" value="HEATSHOCK70"/>
</dbReference>
<proteinExistence type="inferred from homology"/>
<dbReference type="FunFam" id="3.90.640.10:FF:000003">
    <property type="entry name" value="Molecular chaperone DnaK"/>
    <property type="match status" value="1"/>
</dbReference>